<evidence type="ECO:0000313" key="3">
    <source>
        <dbReference type="Proteomes" id="UP000735302"/>
    </source>
</evidence>
<proteinExistence type="predicted"/>
<dbReference type="EMBL" id="BLXT01002845">
    <property type="protein sequence ID" value="GFN98414.1"/>
    <property type="molecule type" value="Genomic_DNA"/>
</dbReference>
<organism evidence="2 3">
    <name type="scientific">Plakobranchus ocellatus</name>
    <dbReference type="NCBI Taxonomy" id="259542"/>
    <lineage>
        <taxon>Eukaryota</taxon>
        <taxon>Metazoa</taxon>
        <taxon>Spiralia</taxon>
        <taxon>Lophotrochozoa</taxon>
        <taxon>Mollusca</taxon>
        <taxon>Gastropoda</taxon>
        <taxon>Heterobranchia</taxon>
        <taxon>Euthyneura</taxon>
        <taxon>Panpulmonata</taxon>
        <taxon>Sacoglossa</taxon>
        <taxon>Placobranchoidea</taxon>
        <taxon>Plakobranchidae</taxon>
        <taxon>Plakobranchus</taxon>
    </lineage>
</organism>
<reference evidence="2 3" key="1">
    <citation type="journal article" date="2021" name="Elife">
        <title>Chloroplast acquisition without the gene transfer in kleptoplastic sea slugs, Plakobranchus ocellatus.</title>
        <authorList>
            <person name="Maeda T."/>
            <person name="Takahashi S."/>
            <person name="Yoshida T."/>
            <person name="Shimamura S."/>
            <person name="Takaki Y."/>
            <person name="Nagai Y."/>
            <person name="Toyoda A."/>
            <person name="Suzuki Y."/>
            <person name="Arimoto A."/>
            <person name="Ishii H."/>
            <person name="Satoh N."/>
            <person name="Nishiyama T."/>
            <person name="Hasebe M."/>
            <person name="Maruyama T."/>
            <person name="Minagawa J."/>
            <person name="Obokata J."/>
            <person name="Shigenobu S."/>
        </authorList>
    </citation>
    <scope>NUCLEOTIDE SEQUENCE [LARGE SCALE GENOMIC DNA]</scope>
</reference>
<dbReference type="InterPro" id="IPR052514">
    <property type="entry name" value="SAM-dependent_MTase"/>
</dbReference>
<gene>
    <name evidence="2" type="ORF">PoB_002492000</name>
</gene>
<dbReference type="Pfam" id="PF05050">
    <property type="entry name" value="Methyltransf_21"/>
    <property type="match status" value="1"/>
</dbReference>
<sequence length="391" mass="43786">MHILLGKFTSVPDHGPDLRANLKLYQPRAVIGVSSTLPCHPHLSDINESQDELRHRFRVINLRSKSKGGEGAVASSRRHDGNAFNCTWSKTTPTFRVCVHSKERDKYISAALLSSGIWEPFVTIIFQQALTLHPDAAVIDIGANIGYYTLLAAAMGHPVLAVEPQRENLRRLAEAARPRMRNWQNSKNGSSEAGIGSWAAGRILLLANAVSDGHRNVSLTTSPDNQGEVRVVEECESPLWSLPGRLTGWWRRRRDKPRTDRGHAGAQPECDVITLTMDDLLLAVPSGKVIIKVDIEGYECRALATARKFFSILQVPYILMEWRQMRQRQHHQHTDCTPPQILHLARFLANRGYMPHEVRSGVALDPGQASTWMVGDVYWRAAGQRLLTPAW</sequence>
<dbReference type="Proteomes" id="UP000735302">
    <property type="component" value="Unassembled WGS sequence"/>
</dbReference>
<keyword evidence="3" id="KW-1185">Reference proteome</keyword>
<protein>
    <recommendedName>
        <fullName evidence="1">Methyltransferase FkbM domain-containing protein</fullName>
    </recommendedName>
</protein>
<dbReference type="Gene3D" id="3.40.50.150">
    <property type="entry name" value="Vaccinia Virus protein VP39"/>
    <property type="match status" value="1"/>
</dbReference>
<feature type="domain" description="Methyltransferase FkbM" evidence="1">
    <location>
        <begin position="140"/>
        <end position="353"/>
    </location>
</feature>
<dbReference type="PANTHER" id="PTHR34203">
    <property type="entry name" value="METHYLTRANSFERASE, FKBM FAMILY PROTEIN"/>
    <property type="match status" value="1"/>
</dbReference>
<accession>A0AAV3ZTI0</accession>
<name>A0AAV3ZTI0_9GAST</name>
<dbReference type="InterPro" id="IPR006342">
    <property type="entry name" value="FkbM_mtfrase"/>
</dbReference>
<comment type="caution">
    <text evidence="2">The sequence shown here is derived from an EMBL/GenBank/DDBJ whole genome shotgun (WGS) entry which is preliminary data.</text>
</comment>
<dbReference type="AlphaFoldDB" id="A0AAV3ZTI0"/>
<dbReference type="NCBIfam" id="TIGR01444">
    <property type="entry name" value="fkbM_fam"/>
    <property type="match status" value="1"/>
</dbReference>
<dbReference type="PANTHER" id="PTHR34203:SF15">
    <property type="entry name" value="SLL1173 PROTEIN"/>
    <property type="match status" value="1"/>
</dbReference>
<evidence type="ECO:0000259" key="1">
    <source>
        <dbReference type="Pfam" id="PF05050"/>
    </source>
</evidence>
<dbReference type="SUPFAM" id="SSF53335">
    <property type="entry name" value="S-adenosyl-L-methionine-dependent methyltransferases"/>
    <property type="match status" value="1"/>
</dbReference>
<evidence type="ECO:0000313" key="2">
    <source>
        <dbReference type="EMBL" id="GFN98414.1"/>
    </source>
</evidence>
<dbReference type="InterPro" id="IPR029063">
    <property type="entry name" value="SAM-dependent_MTases_sf"/>
</dbReference>